<protein>
    <submittedName>
        <fullName evidence="1">Uncharacterized protein</fullName>
    </submittedName>
</protein>
<organism evidence="1 2">
    <name type="scientific">Vibrio ishigakensis</name>
    <dbReference type="NCBI Taxonomy" id="1481914"/>
    <lineage>
        <taxon>Bacteria</taxon>
        <taxon>Pseudomonadati</taxon>
        <taxon>Pseudomonadota</taxon>
        <taxon>Gammaproteobacteria</taxon>
        <taxon>Vibrionales</taxon>
        <taxon>Vibrionaceae</taxon>
        <taxon>Vibrio</taxon>
    </lineage>
</organism>
<reference evidence="1 2" key="1">
    <citation type="submission" date="2015-01" db="EMBL/GenBank/DDBJ databases">
        <title>Vibrio sp. C5 JCM 19232 whole genome shotgun sequence.</title>
        <authorList>
            <person name="Sawabe T."/>
            <person name="Meirelles P."/>
            <person name="Feng G."/>
            <person name="Sayaka M."/>
            <person name="Hattori M."/>
            <person name="Ohkuma M."/>
        </authorList>
    </citation>
    <scope>NUCLEOTIDE SEQUENCE [LARGE SCALE GENOMIC DNA]</scope>
    <source>
        <strain evidence="1 2">JCM19232</strain>
    </source>
</reference>
<comment type="caution">
    <text evidence="1">The sequence shown here is derived from an EMBL/GenBank/DDBJ whole genome shotgun (WGS) entry which is preliminary data.</text>
</comment>
<dbReference type="EMBL" id="BBSA01000001">
    <property type="protein sequence ID" value="GAM60580.1"/>
    <property type="molecule type" value="Genomic_DNA"/>
</dbReference>
<name>A0A0B8P1C5_9VIBR</name>
<evidence type="ECO:0000313" key="1">
    <source>
        <dbReference type="EMBL" id="GAM60580.1"/>
    </source>
</evidence>
<reference evidence="1 2" key="2">
    <citation type="submission" date="2015-01" db="EMBL/GenBank/DDBJ databases">
        <authorList>
            <consortium name="NBRP consortium"/>
            <person name="Sawabe T."/>
            <person name="Meirelles P."/>
            <person name="Feng G."/>
            <person name="Sayaka M."/>
            <person name="Hattori M."/>
            <person name="Ohkuma M."/>
        </authorList>
    </citation>
    <scope>NUCLEOTIDE SEQUENCE [LARGE SCALE GENOMIC DNA]</scope>
    <source>
        <strain evidence="1 2">JCM19232</strain>
    </source>
</reference>
<gene>
    <name evidence="1" type="ORF">JCM19232_913</name>
</gene>
<accession>A0A0B8P1C5</accession>
<dbReference type="AlphaFoldDB" id="A0A0B8P1C5"/>
<evidence type="ECO:0000313" key="2">
    <source>
        <dbReference type="Proteomes" id="UP000031670"/>
    </source>
</evidence>
<proteinExistence type="predicted"/>
<sequence>MKIMHLIAYERQGEKSNSQEKVANWRTKPDSNIGLNFK</sequence>
<dbReference type="Proteomes" id="UP000031670">
    <property type="component" value="Unassembled WGS sequence"/>
</dbReference>